<dbReference type="Pfam" id="PF00578">
    <property type="entry name" value="AhpC-TSA"/>
    <property type="match status" value="1"/>
</dbReference>
<evidence type="ECO:0000256" key="7">
    <source>
        <dbReference type="ARBA" id="ARBA00023284"/>
    </source>
</evidence>
<keyword evidence="5" id="KW-0560">Oxidoreductase</keyword>
<evidence type="ECO:0000313" key="14">
    <source>
        <dbReference type="Proteomes" id="UP001497522"/>
    </source>
</evidence>
<reference evidence="13" key="1">
    <citation type="submission" date="2024-03" db="EMBL/GenBank/DDBJ databases">
        <authorList>
            <consortium name="ELIXIR-Norway"/>
            <consortium name="Elixir Norway"/>
        </authorList>
    </citation>
    <scope>NUCLEOTIDE SEQUENCE</scope>
</reference>
<feature type="domain" description="Thioredoxin" evidence="12">
    <location>
        <begin position="89"/>
        <end position="235"/>
    </location>
</feature>
<accession>A0ABP1C1M2</accession>
<evidence type="ECO:0000259" key="12">
    <source>
        <dbReference type="PROSITE" id="PS51352"/>
    </source>
</evidence>
<evidence type="ECO:0000256" key="4">
    <source>
        <dbReference type="ARBA" id="ARBA00022862"/>
    </source>
</evidence>
<dbReference type="CDD" id="cd03017">
    <property type="entry name" value="PRX_BCP"/>
    <property type="match status" value="1"/>
</dbReference>
<evidence type="ECO:0000313" key="13">
    <source>
        <dbReference type="EMBL" id="CAK9882763.1"/>
    </source>
</evidence>
<keyword evidence="6" id="KW-1015">Disulfide bond</keyword>
<dbReference type="InterPro" id="IPR036249">
    <property type="entry name" value="Thioredoxin-like_sf"/>
</dbReference>
<evidence type="ECO:0000256" key="1">
    <source>
        <dbReference type="ARBA" id="ARBA00004456"/>
    </source>
</evidence>
<keyword evidence="14" id="KW-1185">Reference proteome</keyword>
<keyword evidence="4" id="KW-0049">Antioxidant</keyword>
<gene>
    <name evidence="13" type="ORF">CSSPJE1EN2_LOCUS24014</name>
</gene>
<dbReference type="Gene3D" id="3.40.30.10">
    <property type="entry name" value="Glutaredoxin"/>
    <property type="match status" value="1"/>
</dbReference>
<dbReference type="SUPFAM" id="SSF52833">
    <property type="entry name" value="Thioredoxin-like"/>
    <property type="match status" value="1"/>
</dbReference>
<keyword evidence="7" id="KW-0676">Redox-active center</keyword>
<evidence type="ECO:0000256" key="6">
    <source>
        <dbReference type="ARBA" id="ARBA00023157"/>
    </source>
</evidence>
<organism evidence="13 14">
    <name type="scientific">Sphagnum jensenii</name>
    <dbReference type="NCBI Taxonomy" id="128206"/>
    <lineage>
        <taxon>Eukaryota</taxon>
        <taxon>Viridiplantae</taxon>
        <taxon>Streptophyta</taxon>
        <taxon>Embryophyta</taxon>
        <taxon>Bryophyta</taxon>
        <taxon>Sphagnophytina</taxon>
        <taxon>Sphagnopsida</taxon>
        <taxon>Sphagnales</taxon>
        <taxon>Sphagnaceae</taxon>
        <taxon>Sphagnum</taxon>
    </lineage>
</organism>
<evidence type="ECO:0000256" key="2">
    <source>
        <dbReference type="ARBA" id="ARBA00013017"/>
    </source>
</evidence>
<dbReference type="InterPro" id="IPR050924">
    <property type="entry name" value="Peroxiredoxin_BCP/PrxQ"/>
</dbReference>
<dbReference type="InterPro" id="IPR013766">
    <property type="entry name" value="Thioredoxin_domain"/>
</dbReference>
<sequence length="235" mass="25360">MAACSQFLCATAPRASLVVRNGAAASSSSNAAAVKLNIGSTAASSSCGAFSQSDLFSTRLVSSSSNPTQLGPLNSRQQQQLVITPRCKISVGDVVPPVGLKDQDGRLVNLDKFKGKPLVLYFYPADESPSCTKEACAFRDSYEKFKKSGAEVVGVSGDSPESHKAFKKKYRLPFTLLSDEGNKLRKDWGIPTDFFGALAGRQTYVIDKDGKVQLIFNNQFEPDKHIVETLKIIQA</sequence>
<dbReference type="PROSITE" id="PS51352">
    <property type="entry name" value="THIOREDOXIN_2"/>
    <property type="match status" value="1"/>
</dbReference>
<comment type="similarity">
    <text evidence="9">Belongs to the peroxiredoxin family. BCP/PrxQ subfamily.</text>
</comment>
<name>A0ABP1C1M2_9BRYO</name>
<evidence type="ECO:0000256" key="11">
    <source>
        <dbReference type="ARBA" id="ARBA00049091"/>
    </source>
</evidence>
<comment type="catalytic activity">
    <reaction evidence="11">
        <text>a hydroperoxide + [thioredoxin]-dithiol = an alcohol + [thioredoxin]-disulfide + H2O</text>
        <dbReference type="Rhea" id="RHEA:62620"/>
        <dbReference type="Rhea" id="RHEA-COMP:10698"/>
        <dbReference type="Rhea" id="RHEA-COMP:10700"/>
        <dbReference type="ChEBI" id="CHEBI:15377"/>
        <dbReference type="ChEBI" id="CHEBI:29950"/>
        <dbReference type="ChEBI" id="CHEBI:30879"/>
        <dbReference type="ChEBI" id="CHEBI:35924"/>
        <dbReference type="ChEBI" id="CHEBI:50058"/>
        <dbReference type="EC" id="1.11.1.24"/>
    </reaction>
</comment>
<dbReference type="EMBL" id="OZ023710">
    <property type="protein sequence ID" value="CAK9882763.1"/>
    <property type="molecule type" value="Genomic_DNA"/>
</dbReference>
<dbReference type="PANTHER" id="PTHR42801">
    <property type="entry name" value="THIOREDOXIN-DEPENDENT PEROXIDE REDUCTASE"/>
    <property type="match status" value="1"/>
</dbReference>
<proteinExistence type="inferred from homology"/>
<evidence type="ECO:0000256" key="8">
    <source>
        <dbReference type="ARBA" id="ARBA00032824"/>
    </source>
</evidence>
<dbReference type="EC" id="1.11.1.24" evidence="2"/>
<comment type="subcellular location">
    <subcellularLocation>
        <location evidence="1">Plastid</location>
        <location evidence="1">Chloroplast thylakoid lumen</location>
    </subcellularLocation>
</comment>
<keyword evidence="3" id="KW-0575">Peroxidase</keyword>
<evidence type="ECO:0000256" key="9">
    <source>
        <dbReference type="ARBA" id="ARBA00038489"/>
    </source>
</evidence>
<dbReference type="PANTHER" id="PTHR42801:SF4">
    <property type="entry name" value="AHPC_TSA FAMILY PROTEIN"/>
    <property type="match status" value="1"/>
</dbReference>
<evidence type="ECO:0000256" key="3">
    <source>
        <dbReference type="ARBA" id="ARBA00022559"/>
    </source>
</evidence>
<evidence type="ECO:0000256" key="5">
    <source>
        <dbReference type="ARBA" id="ARBA00023002"/>
    </source>
</evidence>
<dbReference type="Proteomes" id="UP001497522">
    <property type="component" value="Chromosome 9"/>
</dbReference>
<dbReference type="InterPro" id="IPR000866">
    <property type="entry name" value="AhpC/TSA"/>
</dbReference>
<protein>
    <recommendedName>
        <fullName evidence="2">thioredoxin-dependent peroxiredoxin</fullName>
        <ecNumber evidence="2">1.11.1.24</ecNumber>
    </recommendedName>
    <alternativeName>
        <fullName evidence="8">Thioredoxin peroxidase</fullName>
    </alternativeName>
    <alternativeName>
        <fullName evidence="10">Thioredoxin-dependent peroxiredoxin Q</fullName>
    </alternativeName>
</protein>
<evidence type="ECO:0000256" key="10">
    <source>
        <dbReference type="ARBA" id="ARBA00042163"/>
    </source>
</evidence>